<feature type="region of interest" description="Disordered" evidence="1">
    <location>
        <begin position="644"/>
        <end position="696"/>
    </location>
</feature>
<dbReference type="PANTHER" id="PTHR10151">
    <property type="entry name" value="ECTONUCLEOTIDE PYROPHOSPHATASE/PHOSPHODIESTERASE"/>
    <property type="match status" value="1"/>
</dbReference>
<dbReference type="OrthoDB" id="415411at2759"/>
<name>A0A8J2N7U4_9PLEO</name>
<dbReference type="InterPro" id="IPR002591">
    <property type="entry name" value="Phosphodiest/P_Trfase"/>
</dbReference>
<dbReference type="GO" id="GO:0047429">
    <property type="term" value="F:nucleoside triphosphate diphosphatase activity"/>
    <property type="evidence" value="ECO:0007669"/>
    <property type="project" value="TreeGrafter"/>
</dbReference>
<keyword evidence="4" id="KW-1185">Reference proteome</keyword>
<keyword evidence="2" id="KW-1133">Transmembrane helix</keyword>
<evidence type="ECO:0000313" key="3">
    <source>
        <dbReference type="EMBL" id="CAG5174420.1"/>
    </source>
</evidence>
<dbReference type="SUPFAM" id="SSF53649">
    <property type="entry name" value="Alkaline phosphatase-like"/>
    <property type="match status" value="1"/>
</dbReference>
<dbReference type="InterPro" id="IPR017850">
    <property type="entry name" value="Alkaline_phosphatase_core_sf"/>
</dbReference>
<dbReference type="Pfam" id="PF01663">
    <property type="entry name" value="Phosphodiest"/>
    <property type="match status" value="1"/>
</dbReference>
<dbReference type="Proteomes" id="UP000676310">
    <property type="component" value="Unassembled WGS sequence"/>
</dbReference>
<keyword evidence="2" id="KW-0472">Membrane</keyword>
<sequence>MSSQPQLHNEAQRVASSDAGTDERTLYDHTSDDEGYDGRPSGELGERDHDILDSEDERERLLTREDGGKGILGRKGSGVKVGKWDKKKEMKERRKSGNEEASALMYEMEEGIGASSTSFRSRRSSESDEQRLLASESQRKARRKSLYRRIAIYISIIVLFVVLLTATYNLSTPKDVKGAVTMISNGTSLFAPTTILISLDGFRADFLYRNLTPTLNQFVQEGISPKYMMPSFPSVTFPNHYTMATGMYPEAHGVVGNTFWDPELQQEFYYTDPERSLQAHWWGGEPLWVTAEKQGVRTAVHMWPGSEANILHQEVAYIDKYNGSEVLPSKVNRIMSLLDMPGPKDIGASANEPRPQLIAAYVPVVDGDGHRYGPNSTEIRSTIANADAMVGGILAGLQQRNLTNIVNVIVVSDHGMATTDVTRLIQLEDLIDPEELEHTDGWPLYGLRPKKDADLHRLYDQLKERTKGNPNVDVYLRDEDMPERYHFSKNERIAPLWIVPKTGWAIVTKDEFDVEEGKKKGEVYHPRGLHGYDFEHPLMRAVFIARGPAFPHKAGSRMDPFQNIELYNIVCDSLGLAPAPNNGTLRLPLNPVGLHSDNDDAGNHTPEDPVPTYTLSSSVSSLPSQSNLASMGFDSLSSIAASASGLEDTSPSLDHEAPSRPTPPSGGKGSGKDELKDKQGDEEASKEAEKEKESWWQWLTHKADGVKDWVDGFVHDHVPQGEGEEDKKKSGGR</sequence>
<dbReference type="AlphaFoldDB" id="A0A8J2N7U4"/>
<feature type="compositionally biased region" description="Basic and acidic residues" evidence="1">
    <location>
        <begin position="596"/>
        <end position="607"/>
    </location>
</feature>
<feature type="compositionally biased region" description="Low complexity" evidence="1">
    <location>
        <begin position="615"/>
        <end position="626"/>
    </location>
</feature>
<evidence type="ECO:0008006" key="5">
    <source>
        <dbReference type="Google" id="ProtNLM"/>
    </source>
</evidence>
<comment type="caution">
    <text evidence="3">The sequence shown here is derived from an EMBL/GenBank/DDBJ whole genome shotgun (WGS) entry which is preliminary data.</text>
</comment>
<organism evidence="3 4">
    <name type="scientific">Alternaria atra</name>
    <dbReference type="NCBI Taxonomy" id="119953"/>
    <lineage>
        <taxon>Eukaryota</taxon>
        <taxon>Fungi</taxon>
        <taxon>Dikarya</taxon>
        <taxon>Ascomycota</taxon>
        <taxon>Pezizomycotina</taxon>
        <taxon>Dothideomycetes</taxon>
        <taxon>Pleosporomycetidae</taxon>
        <taxon>Pleosporales</taxon>
        <taxon>Pleosporineae</taxon>
        <taxon>Pleosporaceae</taxon>
        <taxon>Alternaria</taxon>
        <taxon>Alternaria sect. Ulocladioides</taxon>
    </lineage>
</organism>
<feature type="compositionally biased region" description="Polar residues" evidence="1">
    <location>
        <begin position="1"/>
        <end position="19"/>
    </location>
</feature>
<dbReference type="GO" id="GO:0009141">
    <property type="term" value="P:nucleoside triphosphate metabolic process"/>
    <property type="evidence" value="ECO:0007669"/>
    <property type="project" value="TreeGrafter"/>
</dbReference>
<dbReference type="FunFam" id="3.30.1360.180:FF:000003">
    <property type="entry name" value="Type I phosphodiesterase/nucleotide pyrophosphatase family protein"/>
    <property type="match status" value="1"/>
</dbReference>
<evidence type="ECO:0000256" key="2">
    <source>
        <dbReference type="SAM" id="Phobius"/>
    </source>
</evidence>
<protein>
    <recommendedName>
        <fullName evidence="5">Pyrophosphatase/phosphodiesterase</fullName>
    </recommendedName>
</protein>
<gene>
    <name evidence="3" type="ORF">ALTATR162_LOCUS7779</name>
</gene>
<proteinExistence type="predicted"/>
<dbReference type="PANTHER" id="PTHR10151:SF120">
    <property type="entry name" value="BIS(5'-ADENOSYL)-TRIPHOSPHATASE"/>
    <property type="match status" value="1"/>
</dbReference>
<feature type="region of interest" description="Disordered" evidence="1">
    <location>
        <begin position="588"/>
        <end position="626"/>
    </location>
</feature>
<accession>A0A8J2N7U4</accession>
<feature type="compositionally biased region" description="Basic and acidic residues" evidence="1">
    <location>
        <begin position="21"/>
        <end position="32"/>
    </location>
</feature>
<dbReference type="GeneID" id="67019816"/>
<dbReference type="Gene3D" id="3.30.1360.180">
    <property type="match status" value="1"/>
</dbReference>
<feature type="region of interest" description="Disordered" evidence="1">
    <location>
        <begin position="713"/>
        <end position="733"/>
    </location>
</feature>
<feature type="region of interest" description="Disordered" evidence="1">
    <location>
        <begin position="1"/>
        <end position="135"/>
    </location>
</feature>
<feature type="transmembrane region" description="Helical" evidence="2">
    <location>
        <begin position="150"/>
        <end position="170"/>
    </location>
</feature>
<keyword evidence="2" id="KW-0812">Transmembrane</keyword>
<dbReference type="GO" id="GO:0017111">
    <property type="term" value="F:ribonucleoside triphosphate phosphatase activity"/>
    <property type="evidence" value="ECO:0007669"/>
    <property type="project" value="TreeGrafter"/>
</dbReference>
<feature type="compositionally biased region" description="Basic and acidic residues" evidence="1">
    <location>
        <begin position="670"/>
        <end position="694"/>
    </location>
</feature>
<evidence type="ECO:0000313" key="4">
    <source>
        <dbReference type="Proteomes" id="UP000676310"/>
    </source>
</evidence>
<dbReference type="RefSeq" id="XP_043171343.1">
    <property type="nucleotide sequence ID" value="XM_043315408.1"/>
</dbReference>
<feature type="compositionally biased region" description="Basic and acidic residues" evidence="1">
    <location>
        <begin position="82"/>
        <end position="98"/>
    </location>
</feature>
<dbReference type="CDD" id="cd16018">
    <property type="entry name" value="Enpp"/>
    <property type="match status" value="1"/>
</dbReference>
<reference evidence="3" key="1">
    <citation type="submission" date="2021-05" db="EMBL/GenBank/DDBJ databases">
        <authorList>
            <person name="Stam R."/>
        </authorList>
    </citation>
    <scope>NUCLEOTIDE SEQUENCE</scope>
    <source>
        <strain evidence="3">CS162</strain>
    </source>
</reference>
<dbReference type="Gene3D" id="3.40.720.10">
    <property type="entry name" value="Alkaline Phosphatase, subunit A"/>
    <property type="match status" value="1"/>
</dbReference>
<evidence type="ECO:0000256" key="1">
    <source>
        <dbReference type="SAM" id="MobiDB-lite"/>
    </source>
</evidence>
<feature type="compositionally biased region" description="Basic and acidic residues" evidence="1">
    <location>
        <begin position="44"/>
        <end position="68"/>
    </location>
</feature>
<dbReference type="EMBL" id="CAJRGZ010000022">
    <property type="protein sequence ID" value="CAG5174420.1"/>
    <property type="molecule type" value="Genomic_DNA"/>
</dbReference>